<dbReference type="AlphaFoldDB" id="A0ABD2W0B9"/>
<dbReference type="PROSITE" id="PS50297">
    <property type="entry name" value="ANK_REP_REGION"/>
    <property type="match status" value="1"/>
</dbReference>
<accession>A0ABD2W0B9</accession>
<keyword evidence="1" id="KW-0677">Repeat</keyword>
<evidence type="ECO:0000256" key="1">
    <source>
        <dbReference type="ARBA" id="ARBA00022737"/>
    </source>
</evidence>
<evidence type="ECO:0000256" key="2">
    <source>
        <dbReference type="ARBA" id="ARBA00023043"/>
    </source>
</evidence>
<reference evidence="4 5" key="1">
    <citation type="journal article" date="2024" name="bioRxiv">
        <title>A reference genome for Trichogramma kaykai: A tiny desert-dwelling parasitoid wasp with competing sex-ratio distorters.</title>
        <authorList>
            <person name="Culotta J."/>
            <person name="Lindsey A.R."/>
        </authorList>
    </citation>
    <scope>NUCLEOTIDE SEQUENCE [LARGE SCALE GENOMIC DNA]</scope>
    <source>
        <strain evidence="4 5">KSX58</strain>
    </source>
</reference>
<organism evidence="4 5">
    <name type="scientific">Trichogramma kaykai</name>
    <dbReference type="NCBI Taxonomy" id="54128"/>
    <lineage>
        <taxon>Eukaryota</taxon>
        <taxon>Metazoa</taxon>
        <taxon>Ecdysozoa</taxon>
        <taxon>Arthropoda</taxon>
        <taxon>Hexapoda</taxon>
        <taxon>Insecta</taxon>
        <taxon>Pterygota</taxon>
        <taxon>Neoptera</taxon>
        <taxon>Endopterygota</taxon>
        <taxon>Hymenoptera</taxon>
        <taxon>Apocrita</taxon>
        <taxon>Proctotrupomorpha</taxon>
        <taxon>Chalcidoidea</taxon>
        <taxon>Trichogrammatidae</taxon>
        <taxon>Trichogramma</taxon>
    </lineage>
</organism>
<comment type="caution">
    <text evidence="4">The sequence shown here is derived from an EMBL/GenBank/DDBJ whole genome shotgun (WGS) entry which is preliminary data.</text>
</comment>
<evidence type="ECO:0000313" key="4">
    <source>
        <dbReference type="EMBL" id="KAL3386467.1"/>
    </source>
</evidence>
<dbReference type="SUPFAM" id="SSF48403">
    <property type="entry name" value="Ankyrin repeat"/>
    <property type="match status" value="1"/>
</dbReference>
<dbReference type="PROSITE" id="PS50088">
    <property type="entry name" value="ANK_REPEAT"/>
    <property type="match status" value="1"/>
</dbReference>
<dbReference type="EMBL" id="JBJJXI010000146">
    <property type="protein sequence ID" value="KAL3386467.1"/>
    <property type="molecule type" value="Genomic_DNA"/>
</dbReference>
<gene>
    <name evidence="4" type="ORF">TKK_017973</name>
</gene>
<evidence type="ECO:0000313" key="5">
    <source>
        <dbReference type="Proteomes" id="UP001627154"/>
    </source>
</evidence>
<dbReference type="Gene3D" id="1.25.40.20">
    <property type="entry name" value="Ankyrin repeat-containing domain"/>
    <property type="match status" value="1"/>
</dbReference>
<dbReference type="InterPro" id="IPR002110">
    <property type="entry name" value="Ankyrin_rpt"/>
</dbReference>
<dbReference type="Pfam" id="PF12796">
    <property type="entry name" value="Ank_2"/>
    <property type="match status" value="1"/>
</dbReference>
<sequence length="128" mass="14278">MVDVVKKFIEHGDESAKLVAEVGGSPLHITLDHGMNKMEMVRLLLTNGADPNAVDKEGSTPLHVICRRKHEGNLVGKYLELCKELGLKVWNQPRDKRRDTPLHLALECADILAQSNLTPIRTCSTTRE</sequence>
<protein>
    <submittedName>
        <fullName evidence="4">Uncharacterized protein</fullName>
    </submittedName>
</protein>
<keyword evidence="5" id="KW-1185">Reference proteome</keyword>
<proteinExistence type="predicted"/>
<keyword evidence="2 3" id="KW-0040">ANK repeat</keyword>
<dbReference type="Proteomes" id="UP001627154">
    <property type="component" value="Unassembled WGS sequence"/>
</dbReference>
<dbReference type="InterPro" id="IPR036770">
    <property type="entry name" value="Ankyrin_rpt-contain_sf"/>
</dbReference>
<name>A0ABD2W0B9_9HYME</name>
<dbReference type="PANTHER" id="PTHR24178">
    <property type="entry name" value="MOLTING PROTEIN MLT-4"/>
    <property type="match status" value="1"/>
</dbReference>
<feature type="repeat" description="ANK" evidence="3">
    <location>
        <begin position="22"/>
        <end position="56"/>
    </location>
</feature>
<evidence type="ECO:0000256" key="3">
    <source>
        <dbReference type="PROSITE-ProRule" id="PRU00023"/>
    </source>
</evidence>